<keyword evidence="1" id="KW-0472">Membrane</keyword>
<dbReference type="PaxDb" id="4097-A0A1S3ZCN5"/>
<dbReference type="PANTHER" id="PTHR23227:SF67">
    <property type="entry name" value="CRANIOFACIAL DEVELOPMENT PROTEIN 2-LIKE"/>
    <property type="match status" value="1"/>
</dbReference>
<feature type="transmembrane region" description="Helical" evidence="1">
    <location>
        <begin position="12"/>
        <end position="32"/>
    </location>
</feature>
<dbReference type="KEGG" id="nta:107785422"/>
<evidence type="ECO:0000256" key="1">
    <source>
        <dbReference type="SAM" id="Phobius"/>
    </source>
</evidence>
<gene>
    <name evidence="2" type="primary">LOC107785422</name>
</gene>
<dbReference type="Gene3D" id="3.60.10.10">
    <property type="entry name" value="Endonuclease/exonuclease/phosphatase"/>
    <property type="match status" value="1"/>
</dbReference>
<protein>
    <recommendedName>
        <fullName evidence="3">Craniofacial development protein 2-like</fullName>
    </recommendedName>
</protein>
<reference evidence="2" key="1">
    <citation type="submission" date="2025-08" db="UniProtKB">
        <authorList>
            <consortium name="RefSeq"/>
        </authorList>
    </citation>
    <scope>IDENTIFICATION</scope>
</reference>
<dbReference type="PANTHER" id="PTHR23227">
    <property type="entry name" value="BUCENTAUR RELATED"/>
    <property type="match status" value="1"/>
</dbReference>
<evidence type="ECO:0000313" key="2">
    <source>
        <dbReference type="RefSeq" id="XP_016462210.1"/>
    </source>
</evidence>
<keyword evidence="1" id="KW-0812">Transmembrane</keyword>
<keyword evidence="1" id="KW-1133">Transmembrane helix</keyword>
<accession>A0A1S3ZCN5</accession>
<proteinExistence type="predicted"/>
<dbReference type="OrthoDB" id="1902296at2759"/>
<dbReference type="InterPro" id="IPR027124">
    <property type="entry name" value="Swc5/CFDP1/2"/>
</dbReference>
<name>A0A1S3ZCN5_TOBAC</name>
<dbReference type="InterPro" id="IPR036691">
    <property type="entry name" value="Endo/exonu/phosph_ase_sf"/>
</dbReference>
<evidence type="ECO:0008006" key="3">
    <source>
        <dbReference type="Google" id="ProtNLM"/>
    </source>
</evidence>
<organism evidence="2">
    <name type="scientific">Nicotiana tabacum</name>
    <name type="common">Common tobacco</name>
    <dbReference type="NCBI Taxonomy" id="4097"/>
    <lineage>
        <taxon>Eukaryota</taxon>
        <taxon>Viridiplantae</taxon>
        <taxon>Streptophyta</taxon>
        <taxon>Embryophyta</taxon>
        <taxon>Tracheophyta</taxon>
        <taxon>Spermatophyta</taxon>
        <taxon>Magnoliopsida</taxon>
        <taxon>eudicotyledons</taxon>
        <taxon>Gunneridae</taxon>
        <taxon>Pentapetalae</taxon>
        <taxon>asterids</taxon>
        <taxon>lamiids</taxon>
        <taxon>Solanales</taxon>
        <taxon>Solanaceae</taxon>
        <taxon>Nicotianoideae</taxon>
        <taxon>Nicotianeae</taxon>
        <taxon>Nicotiana</taxon>
    </lineage>
</organism>
<dbReference type="AlphaFoldDB" id="A0A1S3ZCN5"/>
<dbReference type="SUPFAM" id="SSF56219">
    <property type="entry name" value="DNase I-like"/>
    <property type="match status" value="1"/>
</dbReference>
<dbReference type="RefSeq" id="XP_016462210.1">
    <property type="nucleotide sequence ID" value="XM_016606724.1"/>
</dbReference>
<sequence>MVVEVRRVSDRLMAIKLVVGGLTLNFISTYASQMGLDKEVKRRFWEGLNEVVRGIPPTEKLFVGGGFNGHIGTSAGGYGKVHCSFGFGDRNRGDTSLSDFTKAFELVIANSSFPKREEHLVTFQSSGAKTQIDYLLLRRSDRGLCKDCKELGDKGRDKKLFRLAKARERMARDLDQVRCIKDEEGKVLMEDAQMKWR</sequence>